<dbReference type="InterPro" id="IPR004839">
    <property type="entry name" value="Aminotransferase_I/II_large"/>
</dbReference>
<dbReference type="InterPro" id="IPR000524">
    <property type="entry name" value="Tscrpt_reg_HTH_GntR"/>
</dbReference>
<name>A0A7D4CD19_9SPHN</name>
<dbReference type="InterPro" id="IPR015422">
    <property type="entry name" value="PyrdxlP-dep_Trfase_small"/>
</dbReference>
<dbReference type="EMBL" id="CP053921">
    <property type="protein sequence ID" value="QKG71269.1"/>
    <property type="molecule type" value="Genomic_DNA"/>
</dbReference>
<evidence type="ECO:0000256" key="4">
    <source>
        <dbReference type="ARBA" id="ARBA00023125"/>
    </source>
</evidence>
<dbReference type="KEGG" id="emv:HQR01_07730"/>
<dbReference type="GO" id="GO:0003677">
    <property type="term" value="F:DNA binding"/>
    <property type="evidence" value="ECO:0007669"/>
    <property type="project" value="UniProtKB-KW"/>
</dbReference>
<comment type="similarity">
    <text evidence="1">In the C-terminal section; belongs to the class-I pyridoxal-phosphate-dependent aminotransferase family.</text>
</comment>
<evidence type="ECO:0000313" key="7">
    <source>
        <dbReference type="EMBL" id="QKG71269.1"/>
    </source>
</evidence>
<dbReference type="PANTHER" id="PTHR46577:SF1">
    <property type="entry name" value="HTH-TYPE TRANSCRIPTIONAL REGULATORY PROTEIN GABR"/>
    <property type="match status" value="1"/>
</dbReference>
<keyword evidence="4" id="KW-0238">DNA-binding</keyword>
<evidence type="ECO:0000256" key="3">
    <source>
        <dbReference type="ARBA" id="ARBA00023015"/>
    </source>
</evidence>
<evidence type="ECO:0000259" key="6">
    <source>
        <dbReference type="PROSITE" id="PS50949"/>
    </source>
</evidence>
<dbReference type="InterPro" id="IPR015424">
    <property type="entry name" value="PyrdxlP-dep_Trfase"/>
</dbReference>
<keyword evidence="5" id="KW-0804">Transcription</keyword>
<organism evidence="7 8">
    <name type="scientific">Erythrobacter mangrovi</name>
    <dbReference type="NCBI Taxonomy" id="2739433"/>
    <lineage>
        <taxon>Bacteria</taxon>
        <taxon>Pseudomonadati</taxon>
        <taxon>Pseudomonadota</taxon>
        <taxon>Alphaproteobacteria</taxon>
        <taxon>Sphingomonadales</taxon>
        <taxon>Erythrobacteraceae</taxon>
        <taxon>Erythrobacter/Porphyrobacter group</taxon>
        <taxon>Erythrobacter</taxon>
    </lineage>
</organism>
<dbReference type="CDD" id="cd07377">
    <property type="entry name" value="WHTH_GntR"/>
    <property type="match status" value="1"/>
</dbReference>
<dbReference type="GO" id="GO:0003700">
    <property type="term" value="F:DNA-binding transcription factor activity"/>
    <property type="evidence" value="ECO:0007669"/>
    <property type="project" value="InterPro"/>
</dbReference>
<dbReference type="GO" id="GO:0030170">
    <property type="term" value="F:pyridoxal phosphate binding"/>
    <property type="evidence" value="ECO:0007669"/>
    <property type="project" value="InterPro"/>
</dbReference>
<dbReference type="InterPro" id="IPR036390">
    <property type="entry name" value="WH_DNA-bd_sf"/>
</dbReference>
<dbReference type="Pfam" id="PF00392">
    <property type="entry name" value="GntR"/>
    <property type="match status" value="1"/>
</dbReference>
<dbReference type="PANTHER" id="PTHR46577">
    <property type="entry name" value="HTH-TYPE TRANSCRIPTIONAL REGULATORY PROTEIN GABR"/>
    <property type="match status" value="1"/>
</dbReference>
<feature type="domain" description="HTH gntR-type" evidence="6">
    <location>
        <begin position="13"/>
        <end position="81"/>
    </location>
</feature>
<dbReference type="Proteomes" id="UP000504693">
    <property type="component" value="Chromosome"/>
</dbReference>
<dbReference type="InterPro" id="IPR015421">
    <property type="entry name" value="PyrdxlP-dep_Trfase_major"/>
</dbReference>
<protein>
    <submittedName>
        <fullName evidence="7">PLP-dependent aminotransferase family protein</fullName>
    </submittedName>
</protein>
<dbReference type="CDD" id="cd00609">
    <property type="entry name" value="AAT_like"/>
    <property type="match status" value="1"/>
</dbReference>
<proteinExistence type="inferred from homology"/>
<gene>
    <name evidence="7" type="ORF">HQR01_07730</name>
</gene>
<keyword evidence="2" id="KW-0663">Pyridoxal phosphate</keyword>
<reference evidence="7 8" key="1">
    <citation type="submission" date="2020-05" db="EMBL/GenBank/DDBJ databases">
        <title>Erythrobacter mangrovi sp. nov., isolated from rhizosphere soil of mangrove plant (Kandelia candel).</title>
        <authorList>
            <person name="Ye Y.H."/>
        </authorList>
    </citation>
    <scope>NUCLEOTIDE SEQUENCE [LARGE SCALE GENOMIC DNA]</scope>
    <source>
        <strain evidence="7 8">EB310</strain>
    </source>
</reference>
<dbReference type="SUPFAM" id="SSF53383">
    <property type="entry name" value="PLP-dependent transferases"/>
    <property type="match status" value="1"/>
</dbReference>
<dbReference type="GO" id="GO:0008483">
    <property type="term" value="F:transaminase activity"/>
    <property type="evidence" value="ECO:0007669"/>
    <property type="project" value="UniProtKB-KW"/>
</dbReference>
<dbReference type="RefSeq" id="WP_173214033.1">
    <property type="nucleotide sequence ID" value="NZ_CP053921.1"/>
</dbReference>
<keyword evidence="7" id="KW-0032">Aminotransferase</keyword>
<sequence>MTNWVPDLSGKAGPKYLALAESLTNSIGTGELKPGARLPPQRELAQTLGFDLTTVTRAYNIARQRGLIDGRGKAGSFVRETATHSIYAAAQVDTGLNTPPVPSDGILQKEMKRAFDLALGQNAGSLLQYQSAGNDQAIIRAGTDLAARVGLKPAMDQVVTAAGGQNALLAVSRAVLAPGARVACGEFVYPGFRAIALRLGVELVPLQAMNADTLELACRQNDIAALYVVPTNDNPTATTIPLSERRRIAEVAQRYKLQIIEDDAYGLLPKSPLQAISSLVPQQSWHILSTSKIISPALRIAFISAPTVADALRLTAEVHDTAVMPPPLNAAMVAMWLREGAFDSLVSAVRGEAEWRSDLAAKILKDHSICLQPQGYHLWLSLPAGASASMLSQQLTAAGVGAIPSDRFAVGKVAAQALRVSLGGTAPRTTLEAALRQLAGHLSLLDVERADII</sequence>
<dbReference type="SMART" id="SM00345">
    <property type="entry name" value="HTH_GNTR"/>
    <property type="match status" value="1"/>
</dbReference>
<keyword evidence="7" id="KW-0808">Transferase</keyword>
<dbReference type="InterPro" id="IPR036388">
    <property type="entry name" value="WH-like_DNA-bd_sf"/>
</dbReference>
<evidence type="ECO:0000313" key="8">
    <source>
        <dbReference type="Proteomes" id="UP000504693"/>
    </source>
</evidence>
<accession>A0A7D4CD19</accession>
<keyword evidence="3" id="KW-0805">Transcription regulation</keyword>
<keyword evidence="8" id="KW-1185">Reference proteome</keyword>
<dbReference type="InterPro" id="IPR051446">
    <property type="entry name" value="HTH_trans_reg/aminotransferase"/>
</dbReference>
<dbReference type="Gene3D" id="3.40.640.10">
    <property type="entry name" value="Type I PLP-dependent aspartate aminotransferase-like (Major domain)"/>
    <property type="match status" value="1"/>
</dbReference>
<dbReference type="Gene3D" id="1.10.10.10">
    <property type="entry name" value="Winged helix-like DNA-binding domain superfamily/Winged helix DNA-binding domain"/>
    <property type="match status" value="1"/>
</dbReference>
<dbReference type="AlphaFoldDB" id="A0A7D4CD19"/>
<dbReference type="Gene3D" id="3.90.1150.10">
    <property type="entry name" value="Aspartate Aminotransferase, domain 1"/>
    <property type="match status" value="1"/>
</dbReference>
<evidence type="ECO:0000256" key="5">
    <source>
        <dbReference type="ARBA" id="ARBA00023163"/>
    </source>
</evidence>
<dbReference type="SUPFAM" id="SSF46785">
    <property type="entry name" value="Winged helix' DNA-binding domain"/>
    <property type="match status" value="1"/>
</dbReference>
<evidence type="ECO:0000256" key="1">
    <source>
        <dbReference type="ARBA" id="ARBA00005384"/>
    </source>
</evidence>
<dbReference type="Pfam" id="PF00155">
    <property type="entry name" value="Aminotran_1_2"/>
    <property type="match status" value="1"/>
</dbReference>
<evidence type="ECO:0000256" key="2">
    <source>
        <dbReference type="ARBA" id="ARBA00022898"/>
    </source>
</evidence>
<dbReference type="PROSITE" id="PS50949">
    <property type="entry name" value="HTH_GNTR"/>
    <property type="match status" value="1"/>
</dbReference>